<evidence type="ECO:0000256" key="3">
    <source>
        <dbReference type="SAM" id="Phobius"/>
    </source>
</evidence>
<dbReference type="PANTHER" id="PTHR31836">
    <property type="match status" value="1"/>
</dbReference>
<accession>A0A9P6UMD2</accession>
<evidence type="ECO:0000256" key="1">
    <source>
        <dbReference type="ARBA" id="ARBA00022729"/>
    </source>
</evidence>
<dbReference type="AlphaFoldDB" id="A0A9P6UMD2"/>
<evidence type="ECO:0000313" key="5">
    <source>
        <dbReference type="EMBL" id="KAG0312751.1"/>
    </source>
</evidence>
<feature type="compositionally biased region" description="Gly residues" evidence="2">
    <location>
        <begin position="131"/>
        <end position="146"/>
    </location>
</feature>
<dbReference type="OrthoDB" id="406505at2759"/>
<feature type="region of interest" description="Disordered" evidence="2">
    <location>
        <begin position="130"/>
        <end position="154"/>
    </location>
</feature>
<dbReference type="Proteomes" id="UP000738325">
    <property type="component" value="Unassembled WGS sequence"/>
</dbReference>
<feature type="compositionally biased region" description="Pro residues" evidence="2">
    <location>
        <begin position="55"/>
        <end position="64"/>
    </location>
</feature>
<evidence type="ECO:0000259" key="4">
    <source>
        <dbReference type="Pfam" id="PF03330"/>
    </source>
</evidence>
<protein>
    <recommendedName>
        <fullName evidence="4">RlpA-like protein double-psi beta-barrel domain-containing protein</fullName>
    </recommendedName>
</protein>
<reference evidence="5" key="1">
    <citation type="journal article" date="2020" name="Fungal Divers.">
        <title>Resolving the Mortierellaceae phylogeny through synthesis of multi-gene phylogenetics and phylogenomics.</title>
        <authorList>
            <person name="Vandepol N."/>
            <person name="Liber J."/>
            <person name="Desiro A."/>
            <person name="Na H."/>
            <person name="Kennedy M."/>
            <person name="Barry K."/>
            <person name="Grigoriev I.V."/>
            <person name="Miller A.N."/>
            <person name="O'Donnell K."/>
            <person name="Stajich J.E."/>
            <person name="Bonito G."/>
        </authorList>
    </citation>
    <scope>NUCLEOTIDE SEQUENCE</scope>
    <source>
        <strain evidence="5">REB-010B</strain>
    </source>
</reference>
<organism evidence="5 6">
    <name type="scientific">Dissophora globulifera</name>
    <dbReference type="NCBI Taxonomy" id="979702"/>
    <lineage>
        <taxon>Eukaryota</taxon>
        <taxon>Fungi</taxon>
        <taxon>Fungi incertae sedis</taxon>
        <taxon>Mucoromycota</taxon>
        <taxon>Mortierellomycotina</taxon>
        <taxon>Mortierellomycetes</taxon>
        <taxon>Mortierellales</taxon>
        <taxon>Mortierellaceae</taxon>
        <taxon>Dissophora</taxon>
    </lineage>
</organism>
<dbReference type="PANTHER" id="PTHR31836:SF21">
    <property type="entry name" value="EXPANSIN-LIKE PROTEIN 7"/>
    <property type="match status" value="1"/>
</dbReference>
<dbReference type="EMBL" id="JAAAIP010000778">
    <property type="protein sequence ID" value="KAG0312751.1"/>
    <property type="molecule type" value="Genomic_DNA"/>
</dbReference>
<gene>
    <name evidence="5" type="ORF">BGZ99_009281</name>
</gene>
<evidence type="ECO:0000256" key="2">
    <source>
        <dbReference type="SAM" id="MobiDB-lite"/>
    </source>
</evidence>
<dbReference type="InterPro" id="IPR009009">
    <property type="entry name" value="RlpA-like_DPBB"/>
</dbReference>
<dbReference type="InterPro" id="IPR051477">
    <property type="entry name" value="Expansin_CellWall"/>
</dbReference>
<proteinExistence type="predicted"/>
<keyword evidence="6" id="KW-1185">Reference proteome</keyword>
<keyword evidence="3" id="KW-0812">Transmembrane</keyword>
<evidence type="ECO:0000313" key="6">
    <source>
        <dbReference type="Proteomes" id="UP000738325"/>
    </source>
</evidence>
<feature type="domain" description="RlpA-like protein double-psi beta-barrel" evidence="4">
    <location>
        <begin position="236"/>
        <end position="285"/>
    </location>
</feature>
<feature type="transmembrane region" description="Helical" evidence="3">
    <location>
        <begin position="102"/>
        <end position="124"/>
    </location>
</feature>
<dbReference type="Pfam" id="PF03330">
    <property type="entry name" value="DPBB_1"/>
    <property type="match status" value="1"/>
</dbReference>
<comment type="caution">
    <text evidence="5">The sequence shown here is derived from an EMBL/GenBank/DDBJ whole genome shotgun (WGS) entry which is preliminary data.</text>
</comment>
<dbReference type="SUPFAM" id="SSF50685">
    <property type="entry name" value="Barwin-like endoglucanases"/>
    <property type="match status" value="1"/>
</dbReference>
<dbReference type="InterPro" id="IPR036908">
    <property type="entry name" value="RlpA-like_sf"/>
</dbReference>
<dbReference type="CDD" id="cd22272">
    <property type="entry name" value="DPBB_EXLX1-like"/>
    <property type="match status" value="1"/>
</dbReference>
<sequence length="290" mass="31072">MVERSLPSRPLAAAAGTLTRPQSQRRSQRSATIPPPPPPHDDMVSLQDLDEKSHPLPPLPPLPPSKSFYNTAHFSRARTISPTFLENFMSRHPRISRHRRRFAVLLFTSVTAVLLLIVLLAVILSRKSRNGHGGDGGSVGDGGDYGDGPTASADELAKHNAGIPRPPINHSNATGWTSSGHGDGTFYDPSVKNSAGQFQEGACEYPFINSVHDLIVALNKPDFGPFKIASQSPACGQCLQVTGPNGTVQVQVVDMCPECKSGSLDLSPGAFEKLAILDAGRVPISWERCT</sequence>
<feature type="compositionally biased region" description="Basic and acidic residues" evidence="2">
    <location>
        <begin position="39"/>
        <end position="54"/>
    </location>
</feature>
<name>A0A9P6UMD2_9FUNG</name>
<keyword evidence="3" id="KW-0472">Membrane</keyword>
<feature type="region of interest" description="Disordered" evidence="2">
    <location>
        <begin position="1"/>
        <end position="64"/>
    </location>
</feature>
<keyword evidence="1" id="KW-0732">Signal</keyword>
<dbReference type="Gene3D" id="2.40.40.10">
    <property type="entry name" value="RlpA-like domain"/>
    <property type="match status" value="1"/>
</dbReference>
<keyword evidence="3" id="KW-1133">Transmembrane helix</keyword>